<keyword evidence="4" id="KW-0460">Magnesium</keyword>
<evidence type="ECO:0000256" key="4">
    <source>
        <dbReference type="ARBA" id="ARBA00022842"/>
    </source>
</evidence>
<evidence type="ECO:0000256" key="3">
    <source>
        <dbReference type="ARBA" id="ARBA00022723"/>
    </source>
</evidence>
<evidence type="ECO:0008006" key="7">
    <source>
        <dbReference type="Google" id="ProtNLM"/>
    </source>
</evidence>
<dbReference type="EMBL" id="VDCV01000005">
    <property type="protein sequence ID" value="KAB5556324.1"/>
    <property type="molecule type" value="Genomic_DNA"/>
</dbReference>
<organism evidence="5 6">
    <name type="scientific">Salix brachista</name>
    <dbReference type="NCBI Taxonomy" id="2182728"/>
    <lineage>
        <taxon>Eukaryota</taxon>
        <taxon>Viridiplantae</taxon>
        <taxon>Streptophyta</taxon>
        <taxon>Embryophyta</taxon>
        <taxon>Tracheophyta</taxon>
        <taxon>Spermatophyta</taxon>
        <taxon>Magnoliopsida</taxon>
        <taxon>eudicotyledons</taxon>
        <taxon>Gunneridae</taxon>
        <taxon>Pentapetalae</taxon>
        <taxon>rosids</taxon>
        <taxon>fabids</taxon>
        <taxon>Malpighiales</taxon>
        <taxon>Salicaceae</taxon>
        <taxon>Saliceae</taxon>
        <taxon>Salix</taxon>
    </lineage>
</organism>
<dbReference type="AlphaFoldDB" id="A0A5N5MMM0"/>
<comment type="caution">
    <text evidence="5">The sequence shown here is derived from an EMBL/GenBank/DDBJ whole genome shotgun (WGS) entry which is preliminary data.</text>
</comment>
<evidence type="ECO:0000313" key="5">
    <source>
        <dbReference type="EMBL" id="KAB5556324.1"/>
    </source>
</evidence>
<dbReference type="InterPro" id="IPR042086">
    <property type="entry name" value="MeTrfase_capping"/>
</dbReference>
<dbReference type="Gene3D" id="1.10.1200.270">
    <property type="entry name" value="Methyltransferase, alpha-helical capping domain"/>
    <property type="match status" value="1"/>
</dbReference>
<evidence type="ECO:0000313" key="6">
    <source>
        <dbReference type="Proteomes" id="UP000326939"/>
    </source>
</evidence>
<dbReference type="Proteomes" id="UP000326939">
    <property type="component" value="Chromosome 5"/>
</dbReference>
<dbReference type="GO" id="GO:0008168">
    <property type="term" value="F:methyltransferase activity"/>
    <property type="evidence" value="ECO:0007669"/>
    <property type="project" value="UniProtKB-KW"/>
</dbReference>
<evidence type="ECO:0000256" key="1">
    <source>
        <dbReference type="ARBA" id="ARBA00022603"/>
    </source>
</evidence>
<gene>
    <name evidence="5" type="ORF">DKX38_007233</name>
</gene>
<dbReference type="SUPFAM" id="SSF53335">
    <property type="entry name" value="S-adenosyl-L-methionine-dependent methyltransferases"/>
    <property type="match status" value="1"/>
</dbReference>
<dbReference type="GO" id="GO:0032259">
    <property type="term" value="P:methylation"/>
    <property type="evidence" value="ECO:0007669"/>
    <property type="project" value="UniProtKB-KW"/>
</dbReference>
<keyword evidence="6" id="KW-1185">Reference proteome</keyword>
<dbReference type="GO" id="GO:0046872">
    <property type="term" value="F:metal ion binding"/>
    <property type="evidence" value="ECO:0007669"/>
    <property type="project" value="UniProtKB-KW"/>
</dbReference>
<keyword evidence="2" id="KW-0808">Transferase</keyword>
<sequence>MRCGQASEAAWHIHNQNVSPLPSPKEHILIVKALAMEKPADAFMDLNNHRENGASWERSKRLLLRQQMNFLDEKACAIKTIQVYLDFLLLPFIDEQALCLTPTYKQLKVLTPSVSFPDFLPPRDVGGVLDKKRLGEMEKESTKIHQILSMKGGLGDESYAKNSKPQRAILSSSVPVLAQAVLDFCDTKLPHCITIADLGCSSGPNTLFAVTRITSLIYERFSQLGQAPPEFSIFLNDLPGNDFNAVFQTFLPAFKEKKWAEKGSYISGVPGSFYGRLFPSNSLHFVHSGTSLHWLSQIPPELNDKSNPLINKGKIYISKTSPAAAIAAYQIQFQKDFFSFLMARSKEVVPGGRMVFTLNARRIADPTADESCLIWDYLGQALQDLVLKGLMEEEKLDTYNVPYYEPYVEEIKTEIAKEGSFTLNCLEIIALPWDACNGGMKCDRATTAKNWVRVLKAINEPMVRSHFGAEVLDPFFQSLTGIIAADTKEVEHVSAVVYVTRKD</sequence>
<proteinExistence type="predicted"/>
<dbReference type="InterPro" id="IPR005299">
    <property type="entry name" value="MeTrfase_7"/>
</dbReference>
<dbReference type="Gene3D" id="3.40.50.150">
    <property type="entry name" value="Vaccinia Virus protein VP39"/>
    <property type="match status" value="1"/>
</dbReference>
<name>A0A5N5MMM0_9ROSI</name>
<keyword evidence="3" id="KW-0479">Metal-binding</keyword>
<protein>
    <recommendedName>
        <fullName evidence="7">Jasmonate O-methyltransferase</fullName>
    </recommendedName>
</protein>
<keyword evidence="1" id="KW-0489">Methyltransferase</keyword>
<dbReference type="PANTHER" id="PTHR31009">
    <property type="entry name" value="S-ADENOSYL-L-METHIONINE:CARBOXYL METHYLTRANSFERASE FAMILY PROTEIN"/>
    <property type="match status" value="1"/>
</dbReference>
<evidence type="ECO:0000256" key="2">
    <source>
        <dbReference type="ARBA" id="ARBA00022679"/>
    </source>
</evidence>
<dbReference type="Pfam" id="PF03492">
    <property type="entry name" value="Methyltransf_7"/>
    <property type="match status" value="1"/>
</dbReference>
<dbReference type="InterPro" id="IPR029063">
    <property type="entry name" value="SAM-dependent_MTases_sf"/>
</dbReference>
<accession>A0A5N5MMM0</accession>
<reference evidence="6" key="1">
    <citation type="journal article" date="2019" name="Gigascience">
        <title>De novo genome assembly of the endangered Acer yangbiense, a plant species with extremely small populations endemic to Yunnan Province, China.</title>
        <authorList>
            <person name="Yang J."/>
            <person name="Wariss H.M."/>
            <person name="Tao L."/>
            <person name="Zhang R."/>
            <person name="Yun Q."/>
            <person name="Hollingsworth P."/>
            <person name="Dao Z."/>
            <person name="Luo G."/>
            <person name="Guo H."/>
            <person name="Ma Y."/>
            <person name="Sun W."/>
        </authorList>
    </citation>
    <scope>NUCLEOTIDE SEQUENCE [LARGE SCALE GENOMIC DNA]</scope>
    <source>
        <strain evidence="6">cv. br00</strain>
    </source>
</reference>